<dbReference type="Gramene" id="TraesLAC5B03G02897670.1">
    <property type="protein sequence ID" value="TraesLAC5B03G02897670.1"/>
    <property type="gene ID" value="TraesLAC5B03G02897670"/>
</dbReference>
<dbReference type="Gramene" id="TraesJUL5B03G02966610.1">
    <property type="protein sequence ID" value="TraesJUL5B03G02966610.1"/>
    <property type="gene ID" value="TraesJUL5B03G02966610"/>
</dbReference>
<organism evidence="1">
    <name type="scientific">Triticum aestivum</name>
    <name type="common">Wheat</name>
    <dbReference type="NCBI Taxonomy" id="4565"/>
    <lineage>
        <taxon>Eukaryota</taxon>
        <taxon>Viridiplantae</taxon>
        <taxon>Streptophyta</taxon>
        <taxon>Embryophyta</taxon>
        <taxon>Tracheophyta</taxon>
        <taxon>Spermatophyta</taxon>
        <taxon>Magnoliopsida</taxon>
        <taxon>Liliopsida</taxon>
        <taxon>Poales</taxon>
        <taxon>Poaceae</taxon>
        <taxon>BOP clade</taxon>
        <taxon>Pooideae</taxon>
        <taxon>Triticodae</taxon>
        <taxon>Triticeae</taxon>
        <taxon>Triticinae</taxon>
        <taxon>Triticum</taxon>
    </lineage>
</organism>
<dbReference type="AlphaFoldDB" id="A0A3B6LQC7"/>
<dbReference type="OrthoDB" id="685200at2759"/>
<accession>A0A3B6LQC7</accession>
<reference evidence="1" key="2">
    <citation type="submission" date="2018-10" db="UniProtKB">
        <authorList>
            <consortium name="EnsemblPlants"/>
        </authorList>
    </citation>
    <scope>IDENTIFICATION</scope>
</reference>
<protein>
    <submittedName>
        <fullName evidence="1">Uncharacterized protein</fullName>
    </submittedName>
</protein>
<keyword evidence="2" id="KW-1185">Reference proteome</keyword>
<dbReference type="EnsemblPlants" id="TraesCS5B02G342600.1">
    <property type="protein sequence ID" value="TraesCS5B02G342600.1"/>
    <property type="gene ID" value="TraesCS5B02G342600"/>
</dbReference>
<evidence type="ECO:0000313" key="1">
    <source>
        <dbReference type="EnsemblPlants" id="TraesCS5B02G342600.1"/>
    </source>
</evidence>
<dbReference type="Gramene" id="TraesRN5B0100840800.1">
    <property type="protein sequence ID" value="TraesRN5B0100840800.1"/>
    <property type="gene ID" value="TraesRN5B0100840800"/>
</dbReference>
<reference evidence="1" key="1">
    <citation type="submission" date="2018-08" db="EMBL/GenBank/DDBJ databases">
        <authorList>
            <person name="Rossello M."/>
        </authorList>
    </citation>
    <scope>NUCLEOTIDE SEQUENCE [LARGE SCALE GENOMIC DNA]</scope>
    <source>
        <strain evidence="1">cv. Chinese Spring</strain>
    </source>
</reference>
<proteinExistence type="predicted"/>
<name>A0A3B6LQC7_WHEAT</name>
<dbReference type="Gramene" id="TraesMAC5B03G02941920.1">
    <property type="protein sequence ID" value="TraesMAC5B03G02941920.1"/>
    <property type="gene ID" value="TraesMAC5B03G02941920"/>
</dbReference>
<dbReference type="Gramene" id="TraesCS5B03G0861600.1">
    <property type="protein sequence ID" value="TraesCS5B03G0861600.1.CDS"/>
    <property type="gene ID" value="TraesCS5B03G0861600"/>
</dbReference>
<dbReference type="Gramene" id="TraesCS5B02G342600.1">
    <property type="protein sequence ID" value="TraesCS5B02G342600.1"/>
    <property type="gene ID" value="TraesCS5B02G342600"/>
</dbReference>
<evidence type="ECO:0000313" key="2">
    <source>
        <dbReference type="Proteomes" id="UP000019116"/>
    </source>
</evidence>
<dbReference type="Proteomes" id="UP000019116">
    <property type="component" value="Chromosome 5B"/>
</dbReference>
<sequence length="74" mass="7995">MAMPLWLLRGITTELRTALSTSSEGFLLSKHITYAITAALQGTVILSSLVNPNSSSDILRSSPNTVVLRYTLVC</sequence>
<dbReference type="Gramene" id="TraesPARA_EIv1.0_1712610.1">
    <property type="protein sequence ID" value="TraesPARA_EIv1.0_1712610.1.CDS"/>
    <property type="gene ID" value="TraesPARA_EIv1.0_1712610"/>
</dbReference>
<dbReference type="Gramene" id="TraesLDM5B03G02946950.1">
    <property type="protein sequence ID" value="TraesLDM5B03G02946950.1"/>
    <property type="gene ID" value="TraesLDM5B03G02946950"/>
</dbReference>